<dbReference type="InterPro" id="IPR047650">
    <property type="entry name" value="Transpos_IS110"/>
</dbReference>
<dbReference type="Proteomes" id="UP000019141">
    <property type="component" value="Unassembled WGS sequence"/>
</dbReference>
<dbReference type="InterPro" id="IPR002525">
    <property type="entry name" value="Transp_IS110-like_N"/>
</dbReference>
<protein>
    <submittedName>
        <fullName evidence="4">Transposase IS110</fullName>
    </submittedName>
</protein>
<feature type="domain" description="Transposase IS110-like N-terminal" evidence="2">
    <location>
        <begin position="34"/>
        <end position="178"/>
    </location>
</feature>
<evidence type="ECO:0000259" key="3">
    <source>
        <dbReference type="Pfam" id="PF02371"/>
    </source>
</evidence>
<dbReference type="AlphaFoldDB" id="W4L3V7"/>
<evidence type="ECO:0000313" key="4">
    <source>
        <dbReference type="EMBL" id="ETW92335.1"/>
    </source>
</evidence>
<reference evidence="4 5" key="1">
    <citation type="journal article" date="2014" name="Nature">
        <title>An environmental bacterial taxon with a large and distinct metabolic repertoire.</title>
        <authorList>
            <person name="Wilson M.C."/>
            <person name="Mori T."/>
            <person name="Ruckert C."/>
            <person name="Uria A.R."/>
            <person name="Helf M.J."/>
            <person name="Takada K."/>
            <person name="Gernert C."/>
            <person name="Steffens U.A."/>
            <person name="Heycke N."/>
            <person name="Schmitt S."/>
            <person name="Rinke C."/>
            <person name="Helfrich E.J."/>
            <person name="Brachmann A.O."/>
            <person name="Gurgui C."/>
            <person name="Wakimoto T."/>
            <person name="Kracht M."/>
            <person name="Crusemann M."/>
            <person name="Hentschel U."/>
            <person name="Abe I."/>
            <person name="Matsunaga S."/>
            <person name="Kalinowski J."/>
            <person name="Takeyama H."/>
            <person name="Piel J."/>
        </authorList>
    </citation>
    <scope>NUCLEOTIDE SEQUENCE [LARGE SCALE GENOMIC DNA]</scope>
    <source>
        <strain evidence="5">TSY1</strain>
    </source>
</reference>
<feature type="domain" description="Transposase IS116/IS110/IS902 C-terminal" evidence="3">
    <location>
        <begin position="311"/>
        <end position="393"/>
    </location>
</feature>
<dbReference type="GO" id="GO:0006313">
    <property type="term" value="P:DNA transposition"/>
    <property type="evidence" value="ECO:0007669"/>
    <property type="project" value="InterPro"/>
</dbReference>
<dbReference type="PATRIC" id="fig|1429438.4.peg.8185"/>
<organism evidence="4 5">
    <name type="scientific">Entotheonella factor</name>
    <dbReference type="NCBI Taxonomy" id="1429438"/>
    <lineage>
        <taxon>Bacteria</taxon>
        <taxon>Pseudomonadati</taxon>
        <taxon>Nitrospinota/Tectimicrobiota group</taxon>
        <taxon>Candidatus Tectimicrobiota</taxon>
        <taxon>Candidatus Entotheonellia</taxon>
        <taxon>Candidatus Entotheonellales</taxon>
        <taxon>Candidatus Entotheonellaceae</taxon>
        <taxon>Candidatus Entotheonella</taxon>
    </lineage>
</organism>
<dbReference type="EMBL" id="AZHW01001529">
    <property type="protein sequence ID" value="ETW92335.1"/>
    <property type="molecule type" value="Genomic_DNA"/>
</dbReference>
<dbReference type="InterPro" id="IPR003346">
    <property type="entry name" value="Transposase_20"/>
</dbReference>
<keyword evidence="5" id="KW-1185">Reference proteome</keyword>
<dbReference type="Pfam" id="PF02371">
    <property type="entry name" value="Transposase_20"/>
    <property type="match status" value="1"/>
</dbReference>
<evidence type="ECO:0000259" key="2">
    <source>
        <dbReference type="Pfam" id="PF01548"/>
    </source>
</evidence>
<name>W4L3V7_ENTF1</name>
<comment type="caution">
    <text evidence="4">The sequence shown here is derived from an EMBL/GenBank/DDBJ whole genome shotgun (WGS) entry which is preliminary data.</text>
</comment>
<dbReference type="GO" id="GO:0004803">
    <property type="term" value="F:transposase activity"/>
    <property type="evidence" value="ECO:0007669"/>
    <property type="project" value="InterPro"/>
</dbReference>
<dbReference type="HOGENOM" id="CLU_036902_11_1_7"/>
<feature type="region of interest" description="Disordered" evidence="1">
    <location>
        <begin position="1"/>
        <end position="22"/>
    </location>
</feature>
<accession>W4L3V7</accession>
<dbReference type="NCBIfam" id="NF033542">
    <property type="entry name" value="transpos_IS110"/>
    <property type="match status" value="1"/>
</dbReference>
<sequence length="473" mass="53295">MARATRRQGSGQQRKRRASRANRAQLEQLNLNAAGIDVGSESHWVAVPPDRDEQPVQCFGAFTADLYALAEWLGECQIDTVVMESTGVYWIPLFEVLEERGFDVKLVDPHSVRQVPGRKTDVQDCQWLQELHTYGLLRGAFRPEDEVCVLRSYLRQRGMLVEMATRAVQHMQKALEQMNLKLTEVVSDITGKTGMTIIRAILAGERDSQVLATHRDKRCKHDQATIAKALEGHWRAEHLFALQQAVDQYDFIQQQLRTCDQQIEACLQTFVAHAEIRPPRAAPVRKRRARQRHTPDFEVHAYLESMTGVDLTQIDGIDSLSALKIISEIGLDMTRWPSGKHFASWLGLCPGNNLSGGKRYRMRSKPTANRAATALRVAAQGLANSHSALGAYYRRMRTRLGAPKAITATAHKLARLVYSMLRYGSDYVDAGQQAYEKQYRDRVLTNLQRKARAFGYQLVQAEGIENGQAPATS</sequence>
<proteinExistence type="predicted"/>
<evidence type="ECO:0000313" key="5">
    <source>
        <dbReference type="Proteomes" id="UP000019141"/>
    </source>
</evidence>
<dbReference type="GO" id="GO:0003677">
    <property type="term" value="F:DNA binding"/>
    <property type="evidence" value="ECO:0007669"/>
    <property type="project" value="InterPro"/>
</dbReference>
<dbReference type="PANTHER" id="PTHR33055">
    <property type="entry name" value="TRANSPOSASE FOR INSERTION SEQUENCE ELEMENT IS1111A"/>
    <property type="match status" value="1"/>
</dbReference>
<evidence type="ECO:0000256" key="1">
    <source>
        <dbReference type="SAM" id="MobiDB-lite"/>
    </source>
</evidence>
<dbReference type="Pfam" id="PF01548">
    <property type="entry name" value="DEDD_Tnp_IS110"/>
    <property type="match status" value="1"/>
</dbReference>
<gene>
    <name evidence="4" type="ORF">ETSY1_44105</name>
</gene>
<dbReference type="PANTHER" id="PTHR33055:SF13">
    <property type="entry name" value="TRANSPOSASE"/>
    <property type="match status" value="1"/>
</dbReference>